<reference evidence="8" key="1">
    <citation type="submission" date="2024-04" db="UniProtKB">
        <authorList>
            <consortium name="EnsemblMetazoa"/>
        </authorList>
    </citation>
    <scope>IDENTIFICATION</scope>
    <source>
        <strain evidence="8">EBRO</strain>
    </source>
</reference>
<dbReference type="InterPro" id="IPR050688">
    <property type="entry name" value="Zinc_finger/UBP_domain"/>
</dbReference>
<feature type="region of interest" description="Disordered" evidence="6">
    <location>
        <begin position="138"/>
        <end position="176"/>
    </location>
</feature>
<keyword evidence="3 5" id="KW-0863">Zinc-finger</keyword>
<keyword evidence="9" id="KW-1185">Reference proteome</keyword>
<keyword evidence="4" id="KW-0862">Zinc</keyword>
<evidence type="ECO:0000313" key="9">
    <source>
        <dbReference type="Proteomes" id="UP000075880"/>
    </source>
</evidence>
<dbReference type="PROSITE" id="PS50157">
    <property type="entry name" value="ZINC_FINGER_C2H2_2"/>
    <property type="match status" value="3"/>
</dbReference>
<evidence type="ECO:0000256" key="5">
    <source>
        <dbReference type="PROSITE-ProRule" id="PRU00042"/>
    </source>
</evidence>
<dbReference type="Gene3D" id="3.30.160.60">
    <property type="entry name" value="Classic Zinc Finger"/>
    <property type="match status" value="2"/>
</dbReference>
<dbReference type="GO" id="GO:0010468">
    <property type="term" value="P:regulation of gene expression"/>
    <property type="evidence" value="ECO:0007669"/>
    <property type="project" value="TreeGrafter"/>
</dbReference>
<dbReference type="Proteomes" id="UP000075880">
    <property type="component" value="Unassembled WGS sequence"/>
</dbReference>
<dbReference type="EnsemblMetazoa" id="ENSAATROPT005568">
    <property type="protein sequence ID" value="ENSAATROPP005150"/>
    <property type="gene ID" value="ENSAATROPG004483"/>
</dbReference>
<feature type="region of interest" description="Disordered" evidence="6">
    <location>
        <begin position="398"/>
        <end position="418"/>
    </location>
</feature>
<dbReference type="PANTHER" id="PTHR24403:SF94">
    <property type="entry name" value="KUMGANG"/>
    <property type="match status" value="1"/>
</dbReference>
<evidence type="ECO:0000256" key="2">
    <source>
        <dbReference type="ARBA" id="ARBA00022737"/>
    </source>
</evidence>
<sequence>MDVPSMVRRSGDKLIVRQVVSGQQEVLAECVKAEVKIEPLPQPLDGDDRLLQTSAPVTASVQPHKQDSWKVNGRGRDQLPQCKVKRNYSCPSCAYGTQNPRRYLTHLRDTHGEKISINACQRCLYASKHHQKLVRHMRMVHGTEDTGSRRTVKREAFGQSKYSTDTDSQAEPSSLGQLTPSELETATAHGQQLVASDIQRLWKQIENSWNSSIAANVELVRNALKIEMDNLHNVVNNAPDMDTMQLGDSIRAPRRSMEESELTPRKRSRPIPNLIPLAPSPTVAVRPEKELLKPVPMSLLMPEESNTSECQQQTSDGQPPNGTTADHDTPMKCNFCELSYGTTVDLANHIEAAHKEDLFTSLLQKSIDESQQNLFPQSDTDSASNDLWKSMLDVNYGGSDGATKSGPNELDGNKQTAQSITDDDDVEILESSRNETYCGIETAPGYGEVTSKLPTTETSAPNAVTKKVFKCPHCSFWASTASRFHVHIVGHLNKKPFECSLCSYRSNWRWDITKHIRLKTIRDPSHKNAGVLMNDETGRRNYTKYNKYITLMQIADNSAKDSAALARTAENTVADLLAACNTYNIDLKAFANIPGYKTLLANKQIGDETQTATASDSKQHGAFHLKCQVCEFRTSSNEELLVHATNTHAGPTIVQLDDVIETQPSGGAPTVESNALQLGNCTVVNIVSGATPTPANSVVLTSLSKSAANTSSESSTNGTLLLTTGGAGDRNNATEAQGPGEGEGGSQRMAVPTWRHNAPYRCGHCHQVSNWKHVIQRHCRLKHNGNVLIEHINSEKDDPSDGEGQGAQRNTKQNQHSVFVVDDGQYLIAASARQSTESLVATTNPPPLAPFTCDELGYPIGNTLEPIVEILDKDPADFLGSSSTVLVSSGTVAPAVSGEQLDCVSCQFHAETVEQLTEHLEAHISNGQREGSYNIASTTLLDPVPTVMFYCSKCPARFFDRCHVVEHEQRHTPGGEGTACLMCTYTIPSGDEPSRHLEVHSAAYNKNTENLQIFLAESKDYPKPRLTMHEGADQTTEVWCVERAPMEEEPSHGKVMPPVDTTSTSPKRAKRSKQQEPRRSVDTASVGTDQPPLRSIFLCEYCDNAFDAESDLNAHVRSHFSAILAAQNVAYYASLNNALHKEKTLELVVTGAQSTLPLHYVYDNTRSKQWAPFSKADSVLLKL</sequence>
<organism evidence="8 9">
    <name type="scientific">Anopheles atroparvus</name>
    <name type="common">European mosquito</name>
    <dbReference type="NCBI Taxonomy" id="41427"/>
    <lineage>
        <taxon>Eukaryota</taxon>
        <taxon>Metazoa</taxon>
        <taxon>Ecdysozoa</taxon>
        <taxon>Arthropoda</taxon>
        <taxon>Hexapoda</taxon>
        <taxon>Insecta</taxon>
        <taxon>Pterygota</taxon>
        <taxon>Neoptera</taxon>
        <taxon>Endopterygota</taxon>
        <taxon>Diptera</taxon>
        <taxon>Nematocera</taxon>
        <taxon>Culicoidea</taxon>
        <taxon>Culicidae</taxon>
        <taxon>Anophelinae</taxon>
        <taxon>Anopheles</taxon>
    </lineage>
</organism>
<feature type="compositionally biased region" description="Basic and acidic residues" evidence="6">
    <location>
        <begin position="141"/>
        <end position="156"/>
    </location>
</feature>
<proteinExistence type="predicted"/>
<feature type="compositionally biased region" description="Basic and acidic residues" evidence="6">
    <location>
        <begin position="255"/>
        <end position="264"/>
    </location>
</feature>
<dbReference type="PANTHER" id="PTHR24403">
    <property type="entry name" value="ZINC FINGER PROTEIN"/>
    <property type="match status" value="1"/>
</dbReference>
<dbReference type="AlphaFoldDB" id="A0AAG5D2R2"/>
<evidence type="ECO:0000256" key="3">
    <source>
        <dbReference type="ARBA" id="ARBA00022771"/>
    </source>
</evidence>
<feature type="domain" description="C2H2-type" evidence="7">
    <location>
        <begin position="1097"/>
        <end position="1119"/>
    </location>
</feature>
<dbReference type="SUPFAM" id="SSF57667">
    <property type="entry name" value="beta-beta-alpha zinc fingers"/>
    <property type="match status" value="1"/>
</dbReference>
<feature type="region of interest" description="Disordered" evidence="6">
    <location>
        <begin position="303"/>
        <end position="326"/>
    </location>
</feature>
<evidence type="ECO:0000256" key="4">
    <source>
        <dbReference type="ARBA" id="ARBA00022833"/>
    </source>
</evidence>
<dbReference type="FunFam" id="3.30.160.60:FF:001268">
    <property type="entry name" value="Uncharacterized protein, isoform C"/>
    <property type="match status" value="1"/>
</dbReference>
<accession>A0AAG5D2R2</accession>
<feature type="compositionally biased region" description="Low complexity" evidence="6">
    <location>
        <begin position="707"/>
        <end position="724"/>
    </location>
</feature>
<feature type="compositionally biased region" description="Polar residues" evidence="6">
    <location>
        <begin position="304"/>
        <end position="324"/>
    </location>
</feature>
<evidence type="ECO:0000259" key="7">
    <source>
        <dbReference type="PROSITE" id="PS50157"/>
    </source>
</evidence>
<dbReference type="SMART" id="SM00355">
    <property type="entry name" value="ZnF_C2H2"/>
    <property type="match status" value="11"/>
</dbReference>
<evidence type="ECO:0000256" key="1">
    <source>
        <dbReference type="ARBA" id="ARBA00022723"/>
    </source>
</evidence>
<feature type="region of interest" description="Disordered" evidence="6">
    <location>
        <begin position="251"/>
        <end position="275"/>
    </location>
</feature>
<feature type="domain" description="C2H2-type" evidence="7">
    <location>
        <begin position="949"/>
        <end position="972"/>
    </location>
</feature>
<feature type="region of interest" description="Disordered" evidence="6">
    <location>
        <begin position="707"/>
        <end position="748"/>
    </location>
</feature>
<dbReference type="InterPro" id="IPR036236">
    <property type="entry name" value="Znf_C2H2_sf"/>
</dbReference>
<evidence type="ECO:0000313" key="8">
    <source>
        <dbReference type="EnsemblMetazoa" id="ENSAATROPP005150"/>
    </source>
</evidence>
<protein>
    <recommendedName>
        <fullName evidence="7">C2H2-type domain-containing protein</fullName>
    </recommendedName>
</protein>
<feature type="domain" description="C2H2-type" evidence="7">
    <location>
        <begin position="469"/>
        <end position="496"/>
    </location>
</feature>
<dbReference type="GO" id="GO:0008270">
    <property type="term" value="F:zinc ion binding"/>
    <property type="evidence" value="ECO:0007669"/>
    <property type="project" value="UniProtKB-KW"/>
</dbReference>
<feature type="region of interest" description="Disordered" evidence="6">
    <location>
        <begin position="1047"/>
        <end position="1088"/>
    </location>
</feature>
<name>A0AAG5D2R2_ANOAO</name>
<dbReference type="FunFam" id="3.30.160.60:FF:000894">
    <property type="entry name" value="Uncharacterized protein, isoform C"/>
    <property type="match status" value="1"/>
</dbReference>
<evidence type="ECO:0000256" key="6">
    <source>
        <dbReference type="SAM" id="MobiDB-lite"/>
    </source>
</evidence>
<keyword evidence="2" id="KW-0677">Repeat</keyword>
<keyword evidence="1" id="KW-0479">Metal-binding</keyword>
<feature type="region of interest" description="Disordered" evidence="6">
    <location>
        <begin position="793"/>
        <end position="814"/>
    </location>
</feature>
<dbReference type="InterPro" id="IPR013087">
    <property type="entry name" value="Znf_C2H2_type"/>
</dbReference>
<feature type="compositionally biased region" description="Polar residues" evidence="6">
    <location>
        <begin position="160"/>
        <end position="176"/>
    </location>
</feature>
<dbReference type="PROSITE" id="PS00028">
    <property type="entry name" value="ZINC_FINGER_C2H2_1"/>
    <property type="match status" value="3"/>
</dbReference>
<dbReference type="GO" id="GO:0005634">
    <property type="term" value="C:nucleus"/>
    <property type="evidence" value="ECO:0007669"/>
    <property type="project" value="TreeGrafter"/>
</dbReference>